<sequence length="190" mass="21820">MKYMLDELINIKIKKVLEKEYNKFVIVNGAILLLGILSIGLSFFLYNLIYISLFLFLIYLFILYLSLIRLRNRIRALVNRALSVKEFKEYLKDVLGEYTYGLDYIKLLEAEEIRVLSDIEDFEERRMRASSGLYRAMLSGMKSRILASSLAGVSAGVVMSVVVPIGLAIKIVILAMLMASMYYVYRIVSL</sequence>
<keyword evidence="1" id="KW-0812">Transmembrane</keyword>
<gene>
    <name evidence="2" type="ordered locus">TUZN_1571</name>
</gene>
<accession>F2L2J1</accession>
<evidence type="ECO:0000256" key="1">
    <source>
        <dbReference type="SAM" id="Phobius"/>
    </source>
</evidence>
<evidence type="ECO:0000313" key="3">
    <source>
        <dbReference type="Proteomes" id="UP000008138"/>
    </source>
</evidence>
<feature type="transmembrane region" description="Helical" evidence="1">
    <location>
        <begin position="49"/>
        <end position="70"/>
    </location>
</feature>
<dbReference type="Proteomes" id="UP000008138">
    <property type="component" value="Chromosome"/>
</dbReference>
<evidence type="ECO:0000313" key="2">
    <source>
        <dbReference type="EMBL" id="AEA13039.1"/>
    </source>
</evidence>
<dbReference type="AlphaFoldDB" id="F2L2J1"/>
<dbReference type="HOGENOM" id="CLU_1521952_0_0_2"/>
<feature type="transmembrane region" description="Helical" evidence="1">
    <location>
        <begin position="145"/>
        <end position="162"/>
    </location>
</feature>
<name>F2L2J1_THEU7</name>
<feature type="transmembrane region" description="Helical" evidence="1">
    <location>
        <begin position="168"/>
        <end position="185"/>
    </location>
</feature>
<keyword evidence="1" id="KW-1133">Transmembrane helix</keyword>
<keyword evidence="1" id="KW-0472">Membrane</keyword>
<dbReference type="eggNOG" id="arCOG05557">
    <property type="taxonomic scope" value="Archaea"/>
</dbReference>
<feature type="transmembrane region" description="Helical" evidence="1">
    <location>
        <begin position="21"/>
        <end position="43"/>
    </location>
</feature>
<reference key="2">
    <citation type="submission" date="2011-03" db="EMBL/GenBank/DDBJ databases">
        <title>Complete genome sequence of the thermoacidophilic crenarchaeon Thermoproteus uzoniensis 768-20.</title>
        <authorList>
            <person name="Mardanov A.V."/>
            <person name="Gumerov V.M."/>
            <person name="Beletsky A.V."/>
            <person name="Prokofeva M.I."/>
            <person name="Bonch-Osmolovskaya E.A."/>
            <person name="Ravin N.V."/>
            <person name="Skryabin K.G."/>
        </authorList>
    </citation>
    <scope>NUCLEOTIDE SEQUENCE</scope>
    <source>
        <strain>768-20</strain>
    </source>
</reference>
<dbReference type="STRING" id="999630.TUZN_1571"/>
<organism evidence="2 3">
    <name type="scientific">Thermoproteus uzoniensis (strain 768-20)</name>
    <dbReference type="NCBI Taxonomy" id="999630"/>
    <lineage>
        <taxon>Archaea</taxon>
        <taxon>Thermoproteota</taxon>
        <taxon>Thermoprotei</taxon>
        <taxon>Thermoproteales</taxon>
        <taxon>Thermoproteaceae</taxon>
        <taxon>Thermoproteus</taxon>
    </lineage>
</organism>
<dbReference type="KEGG" id="tuz:TUZN_1571"/>
<protein>
    <submittedName>
        <fullName evidence="2">Uncharacterized protein</fullName>
    </submittedName>
</protein>
<reference evidence="2 3" key="1">
    <citation type="journal article" date="2011" name="J. Bacteriol.">
        <title>Complete genome sequence of the thermoacidophilic crenarchaeon Thermoproteus uzoniensis 768-20.</title>
        <authorList>
            <person name="Mardanov A.V."/>
            <person name="Gumerov V.M."/>
            <person name="Beletsky A.V."/>
            <person name="Prokofeva M.I."/>
            <person name="Bonch-Osmolovskaya E.A."/>
            <person name="Ravin N.V."/>
            <person name="Skryabin K.G."/>
        </authorList>
    </citation>
    <scope>NUCLEOTIDE SEQUENCE [LARGE SCALE GENOMIC DNA]</scope>
    <source>
        <strain evidence="2 3">768-20</strain>
    </source>
</reference>
<proteinExistence type="predicted"/>
<dbReference type="EMBL" id="CP002590">
    <property type="protein sequence ID" value="AEA13039.1"/>
    <property type="molecule type" value="Genomic_DNA"/>
</dbReference>
<keyword evidence="3" id="KW-1185">Reference proteome</keyword>